<dbReference type="NCBIfam" id="NF004140">
    <property type="entry name" value="PRK05618.4-3"/>
    <property type="match status" value="1"/>
</dbReference>
<dbReference type="NCBIfam" id="TIGR00731">
    <property type="entry name" value="bL25_bact_ctc"/>
    <property type="match status" value="1"/>
</dbReference>
<dbReference type="PANTHER" id="PTHR33284:SF1">
    <property type="entry name" value="RIBOSOMAL PROTEIN L25_GLN-TRNA SYNTHETASE, ANTI-CODON-BINDING DOMAIN-CONTAINING PROTEIN"/>
    <property type="match status" value="1"/>
</dbReference>
<dbReference type="Gene3D" id="2.40.240.10">
    <property type="entry name" value="Ribosomal Protein L25, Chain P"/>
    <property type="match status" value="1"/>
</dbReference>
<dbReference type="RefSeq" id="WP_121922332.1">
    <property type="nucleotide sequence ID" value="NZ_REFO01000010.1"/>
</dbReference>
<keyword evidence="3 5" id="KW-0689">Ribosomal protein</keyword>
<dbReference type="EMBL" id="REFO01000010">
    <property type="protein sequence ID" value="RMA97554.1"/>
    <property type="molecule type" value="Genomic_DNA"/>
</dbReference>
<reference evidence="8 9" key="1">
    <citation type="submission" date="2018-10" db="EMBL/GenBank/DDBJ databases">
        <title>Genomic Encyclopedia of Archaeal and Bacterial Type Strains, Phase II (KMG-II): from individual species to whole genera.</title>
        <authorList>
            <person name="Goeker M."/>
        </authorList>
    </citation>
    <scope>NUCLEOTIDE SEQUENCE [LARGE SCALE GENOMIC DNA]</scope>
    <source>
        <strain evidence="8 9">VM1</strain>
    </source>
</reference>
<accession>A0A3M0BM60</accession>
<comment type="similarity">
    <text evidence="5">Belongs to the bacterial ribosomal protein bL25 family. CTC subfamily.</text>
</comment>
<feature type="domain" description="Large ribosomal subunit protein bL25 beta" evidence="7">
    <location>
        <begin position="101"/>
        <end position="182"/>
    </location>
</feature>
<organism evidence="8 9">
    <name type="scientific">Hydrogenothermus marinus</name>
    <dbReference type="NCBI Taxonomy" id="133270"/>
    <lineage>
        <taxon>Bacteria</taxon>
        <taxon>Pseudomonadati</taxon>
        <taxon>Aquificota</taxon>
        <taxon>Aquificia</taxon>
        <taxon>Aquificales</taxon>
        <taxon>Hydrogenothermaceae</taxon>
        <taxon>Hydrogenothermus</taxon>
    </lineage>
</organism>
<evidence type="ECO:0000256" key="4">
    <source>
        <dbReference type="ARBA" id="ARBA00023274"/>
    </source>
</evidence>
<dbReference type="InterPro" id="IPR029751">
    <property type="entry name" value="Ribosomal_L25_dom"/>
</dbReference>
<proteinExistence type="inferred from homology"/>
<dbReference type="Pfam" id="PF14693">
    <property type="entry name" value="Ribosomal_TL5_C"/>
    <property type="match status" value="1"/>
</dbReference>
<evidence type="ECO:0000256" key="2">
    <source>
        <dbReference type="ARBA" id="ARBA00022884"/>
    </source>
</evidence>
<dbReference type="PANTHER" id="PTHR33284">
    <property type="entry name" value="RIBOSOMAL PROTEIN L25/GLN-TRNA SYNTHETASE, ANTI-CODON-BINDING DOMAIN-CONTAINING PROTEIN"/>
    <property type="match status" value="1"/>
</dbReference>
<keyword evidence="9" id="KW-1185">Reference proteome</keyword>
<keyword evidence="2 5" id="KW-0694">RNA-binding</keyword>
<dbReference type="HAMAP" id="MF_01334">
    <property type="entry name" value="Ribosomal_bL25_CTC"/>
    <property type="match status" value="1"/>
</dbReference>
<dbReference type="GO" id="GO:0008097">
    <property type="term" value="F:5S rRNA binding"/>
    <property type="evidence" value="ECO:0007669"/>
    <property type="project" value="InterPro"/>
</dbReference>
<dbReference type="Proteomes" id="UP000280842">
    <property type="component" value="Unassembled WGS sequence"/>
</dbReference>
<sequence length="201" mass="23059">MVQRIEWKALKREIGKKSEVKQFRKKGYIPVEIYGKGHENAHAYIYWKDLADRPHGTFLIDLNIEGEEEPRVCILKDIQYNYLGDTPIHVDLYEVTFGVELDVEVPIELVGKPKGLEKGGLLEQHLHTLTVRTVPRKIPEKIEVDVSNLDIDDVLHVADIKIEEGIKIMNTPDEVVAVVILPEEEVETEEITEEVVEETNE</sequence>
<dbReference type="SUPFAM" id="SSF50715">
    <property type="entry name" value="Ribosomal protein L25-like"/>
    <property type="match status" value="1"/>
</dbReference>
<evidence type="ECO:0000256" key="1">
    <source>
        <dbReference type="ARBA" id="ARBA00022730"/>
    </source>
</evidence>
<dbReference type="GO" id="GO:0006412">
    <property type="term" value="P:translation"/>
    <property type="evidence" value="ECO:0007669"/>
    <property type="project" value="UniProtKB-UniRule"/>
</dbReference>
<evidence type="ECO:0000256" key="5">
    <source>
        <dbReference type="HAMAP-Rule" id="MF_01334"/>
    </source>
</evidence>
<evidence type="ECO:0000259" key="6">
    <source>
        <dbReference type="Pfam" id="PF01386"/>
    </source>
</evidence>
<evidence type="ECO:0000259" key="7">
    <source>
        <dbReference type="Pfam" id="PF14693"/>
    </source>
</evidence>
<dbReference type="GO" id="GO:0003735">
    <property type="term" value="F:structural constituent of ribosome"/>
    <property type="evidence" value="ECO:0007669"/>
    <property type="project" value="InterPro"/>
</dbReference>
<dbReference type="InterPro" id="IPR001021">
    <property type="entry name" value="Ribosomal_bL25_long"/>
</dbReference>
<dbReference type="InterPro" id="IPR011035">
    <property type="entry name" value="Ribosomal_bL25/Gln-tRNA_synth"/>
</dbReference>
<feature type="domain" description="Large ribosomal subunit protein bL25 L25" evidence="6">
    <location>
        <begin position="9"/>
        <end position="92"/>
    </location>
</feature>
<dbReference type="Gene3D" id="2.170.120.20">
    <property type="entry name" value="Ribosomal protein L25, beta domain"/>
    <property type="match status" value="1"/>
</dbReference>
<dbReference type="OrthoDB" id="9790002at2"/>
<evidence type="ECO:0000313" key="8">
    <source>
        <dbReference type="EMBL" id="RMA97554.1"/>
    </source>
</evidence>
<dbReference type="InterPro" id="IPR020057">
    <property type="entry name" value="Ribosomal_bL25_b-dom"/>
</dbReference>
<protein>
    <recommendedName>
        <fullName evidence="5">Large ribosomal subunit protein bL25</fullName>
    </recommendedName>
    <alternativeName>
        <fullName evidence="5">General stress protein CTC</fullName>
    </alternativeName>
</protein>
<dbReference type="CDD" id="cd00495">
    <property type="entry name" value="Ribosomal_L25_TL5_CTC"/>
    <property type="match status" value="1"/>
</dbReference>
<dbReference type="InterPro" id="IPR037121">
    <property type="entry name" value="Ribosomal_bL25_C"/>
</dbReference>
<keyword evidence="1 5" id="KW-0699">rRNA-binding</keyword>
<comment type="caution">
    <text evidence="8">The sequence shown here is derived from an EMBL/GenBank/DDBJ whole genome shotgun (WGS) entry which is preliminary data.</text>
</comment>
<dbReference type="Pfam" id="PF01386">
    <property type="entry name" value="Ribosomal_L25p"/>
    <property type="match status" value="1"/>
</dbReference>
<name>A0A3M0BM60_9AQUI</name>
<dbReference type="InterPro" id="IPR020056">
    <property type="entry name" value="Rbsml_bL25/Gln-tRNA_synth_N"/>
</dbReference>
<evidence type="ECO:0000256" key="3">
    <source>
        <dbReference type="ARBA" id="ARBA00022980"/>
    </source>
</evidence>
<gene>
    <name evidence="5" type="primary">rplY</name>
    <name evidence="5" type="synonym">ctc</name>
    <name evidence="8" type="ORF">CLV39_0170</name>
</gene>
<keyword evidence="4 5" id="KW-0687">Ribonucleoprotein</keyword>
<comment type="function">
    <text evidence="5">This is one of the proteins that binds to the 5S RNA in the ribosome where it forms part of the central protuberance.</text>
</comment>
<dbReference type="AlphaFoldDB" id="A0A3M0BM60"/>
<comment type="subunit">
    <text evidence="5">Part of the 50S ribosomal subunit; part of the 5S rRNA/L5/L18/L25 subcomplex. Contacts the 5S rRNA. Binds to the 5S rRNA independently of L5 and L18.</text>
</comment>
<dbReference type="GO" id="GO:0022625">
    <property type="term" value="C:cytosolic large ribosomal subunit"/>
    <property type="evidence" value="ECO:0007669"/>
    <property type="project" value="TreeGrafter"/>
</dbReference>
<dbReference type="InterPro" id="IPR020930">
    <property type="entry name" value="Ribosomal_uL5_bac-type"/>
</dbReference>
<evidence type="ECO:0000313" key="9">
    <source>
        <dbReference type="Proteomes" id="UP000280842"/>
    </source>
</evidence>